<evidence type="ECO:0000313" key="1">
    <source>
        <dbReference type="EMBL" id="KAL2071339.1"/>
    </source>
</evidence>
<accession>A0ABR4CNG2</accession>
<dbReference type="Proteomes" id="UP001595075">
    <property type="component" value="Unassembled WGS sequence"/>
</dbReference>
<proteinExistence type="predicted"/>
<sequence length="15" mass="1889">MGLYRERYKVLYNLA</sequence>
<organism evidence="1 2">
    <name type="scientific">Oculimacula yallundae</name>
    <dbReference type="NCBI Taxonomy" id="86028"/>
    <lineage>
        <taxon>Eukaryota</taxon>
        <taxon>Fungi</taxon>
        <taxon>Dikarya</taxon>
        <taxon>Ascomycota</taxon>
        <taxon>Pezizomycotina</taxon>
        <taxon>Leotiomycetes</taxon>
        <taxon>Helotiales</taxon>
        <taxon>Ploettnerulaceae</taxon>
        <taxon>Oculimacula</taxon>
    </lineage>
</organism>
<keyword evidence="2" id="KW-1185">Reference proteome</keyword>
<protein>
    <submittedName>
        <fullName evidence="1">Uncharacterized protein</fullName>
    </submittedName>
</protein>
<comment type="caution">
    <text evidence="1">The sequence shown here is derived from an EMBL/GenBank/DDBJ whole genome shotgun (WGS) entry which is preliminary data.</text>
</comment>
<gene>
    <name evidence="1" type="ORF">VTL71DRAFT_12574</name>
</gene>
<reference evidence="1 2" key="1">
    <citation type="journal article" date="2024" name="Commun. Biol.">
        <title>Comparative genomic analysis of thermophilic fungi reveals convergent evolutionary adaptations and gene losses.</title>
        <authorList>
            <person name="Steindorff A.S."/>
            <person name="Aguilar-Pontes M.V."/>
            <person name="Robinson A.J."/>
            <person name="Andreopoulos B."/>
            <person name="LaButti K."/>
            <person name="Kuo A."/>
            <person name="Mondo S."/>
            <person name="Riley R."/>
            <person name="Otillar R."/>
            <person name="Haridas S."/>
            <person name="Lipzen A."/>
            <person name="Grimwood J."/>
            <person name="Schmutz J."/>
            <person name="Clum A."/>
            <person name="Reid I.D."/>
            <person name="Moisan M.C."/>
            <person name="Butler G."/>
            <person name="Nguyen T.T.M."/>
            <person name="Dewar K."/>
            <person name="Conant G."/>
            <person name="Drula E."/>
            <person name="Henrissat B."/>
            <person name="Hansel C."/>
            <person name="Singer S."/>
            <person name="Hutchinson M.I."/>
            <person name="de Vries R.P."/>
            <person name="Natvig D.O."/>
            <person name="Powell A.J."/>
            <person name="Tsang A."/>
            <person name="Grigoriev I.V."/>
        </authorList>
    </citation>
    <scope>NUCLEOTIDE SEQUENCE [LARGE SCALE GENOMIC DNA]</scope>
    <source>
        <strain evidence="1 2">CBS 494.80</strain>
    </source>
</reference>
<dbReference type="EMBL" id="JAZHXI010000005">
    <property type="protein sequence ID" value="KAL2071339.1"/>
    <property type="molecule type" value="Genomic_DNA"/>
</dbReference>
<name>A0ABR4CNG2_9HELO</name>
<evidence type="ECO:0000313" key="2">
    <source>
        <dbReference type="Proteomes" id="UP001595075"/>
    </source>
</evidence>